<reference evidence="2" key="1">
    <citation type="journal article" date="2013" name="Nature">
        <title>Pan genome of the phytoplankton Emiliania underpins its global distribution.</title>
        <authorList>
            <person name="Read B.A."/>
            <person name="Kegel J."/>
            <person name="Klute M.J."/>
            <person name="Kuo A."/>
            <person name="Lefebvre S.C."/>
            <person name="Maumus F."/>
            <person name="Mayer C."/>
            <person name="Miller J."/>
            <person name="Monier A."/>
            <person name="Salamov A."/>
            <person name="Young J."/>
            <person name="Aguilar M."/>
            <person name="Claverie J.M."/>
            <person name="Frickenhaus S."/>
            <person name="Gonzalez K."/>
            <person name="Herman E.K."/>
            <person name="Lin Y.C."/>
            <person name="Napier J."/>
            <person name="Ogata H."/>
            <person name="Sarno A.F."/>
            <person name="Shmutz J."/>
            <person name="Schroeder D."/>
            <person name="de Vargas C."/>
            <person name="Verret F."/>
            <person name="von Dassow P."/>
            <person name="Valentin K."/>
            <person name="Van de Peer Y."/>
            <person name="Wheeler G."/>
            <person name="Dacks J.B."/>
            <person name="Delwiche C.F."/>
            <person name="Dyhrman S.T."/>
            <person name="Glockner G."/>
            <person name="John U."/>
            <person name="Richards T."/>
            <person name="Worden A.Z."/>
            <person name="Zhang X."/>
            <person name="Grigoriev I.V."/>
            <person name="Allen A.E."/>
            <person name="Bidle K."/>
            <person name="Borodovsky M."/>
            <person name="Bowler C."/>
            <person name="Brownlee C."/>
            <person name="Cock J.M."/>
            <person name="Elias M."/>
            <person name="Gladyshev V.N."/>
            <person name="Groth M."/>
            <person name="Guda C."/>
            <person name="Hadaegh A."/>
            <person name="Iglesias-Rodriguez M.D."/>
            <person name="Jenkins J."/>
            <person name="Jones B.M."/>
            <person name="Lawson T."/>
            <person name="Leese F."/>
            <person name="Lindquist E."/>
            <person name="Lobanov A."/>
            <person name="Lomsadze A."/>
            <person name="Malik S.B."/>
            <person name="Marsh M.E."/>
            <person name="Mackinder L."/>
            <person name="Mock T."/>
            <person name="Mueller-Roeber B."/>
            <person name="Pagarete A."/>
            <person name="Parker M."/>
            <person name="Probert I."/>
            <person name="Quesneville H."/>
            <person name="Raines C."/>
            <person name="Rensing S.A."/>
            <person name="Riano-Pachon D.M."/>
            <person name="Richier S."/>
            <person name="Rokitta S."/>
            <person name="Shiraiwa Y."/>
            <person name="Soanes D.M."/>
            <person name="van der Giezen M."/>
            <person name="Wahlund T.M."/>
            <person name="Williams B."/>
            <person name="Wilson W."/>
            <person name="Wolfe G."/>
            <person name="Wurch L.L."/>
        </authorList>
    </citation>
    <scope>NUCLEOTIDE SEQUENCE</scope>
</reference>
<evidence type="ECO:0000313" key="2">
    <source>
        <dbReference type="Proteomes" id="UP000013827"/>
    </source>
</evidence>
<dbReference type="GeneID" id="17267322"/>
<reference evidence="1" key="2">
    <citation type="submission" date="2024-10" db="UniProtKB">
        <authorList>
            <consortium name="EnsemblProtists"/>
        </authorList>
    </citation>
    <scope>IDENTIFICATION</scope>
</reference>
<dbReference type="AlphaFoldDB" id="A0A0D3JDR6"/>
<evidence type="ECO:0008006" key="3">
    <source>
        <dbReference type="Google" id="ProtNLM"/>
    </source>
</evidence>
<accession>A0A0D3JDR6</accession>
<dbReference type="EnsemblProtists" id="EOD21651">
    <property type="protein sequence ID" value="EOD21651"/>
    <property type="gene ID" value="EMIHUDRAFT_354790"/>
</dbReference>
<dbReference type="RefSeq" id="XP_005774080.1">
    <property type="nucleotide sequence ID" value="XM_005774023.1"/>
</dbReference>
<dbReference type="KEGG" id="ehx:EMIHUDRAFT_354790"/>
<organism evidence="1 2">
    <name type="scientific">Emiliania huxleyi (strain CCMP1516)</name>
    <dbReference type="NCBI Taxonomy" id="280463"/>
    <lineage>
        <taxon>Eukaryota</taxon>
        <taxon>Haptista</taxon>
        <taxon>Haptophyta</taxon>
        <taxon>Prymnesiophyceae</taxon>
        <taxon>Isochrysidales</taxon>
        <taxon>Noelaerhabdaceae</taxon>
        <taxon>Emiliania</taxon>
    </lineage>
</organism>
<evidence type="ECO:0000313" key="1">
    <source>
        <dbReference type="EnsemblProtists" id="EOD21651"/>
    </source>
</evidence>
<dbReference type="HOGENOM" id="CLU_2820496_0_0_1"/>
<keyword evidence="2" id="KW-1185">Reference proteome</keyword>
<sequence length="67" mass="7409">MLDVYLFTTAAAVAAAYVCLRTSVPAHWRHPTSGPAVIQYRSTFLCIIESLIRVVARRESRADSLSV</sequence>
<dbReference type="PaxDb" id="2903-EOD21651"/>
<dbReference type="Proteomes" id="UP000013827">
    <property type="component" value="Unassembled WGS sequence"/>
</dbReference>
<name>A0A0D3JDR6_EMIH1</name>
<proteinExistence type="predicted"/>
<protein>
    <recommendedName>
        <fullName evidence="3">Secreted protein</fullName>
    </recommendedName>
</protein>